<evidence type="ECO:0000256" key="1">
    <source>
        <dbReference type="SAM" id="MobiDB-lite"/>
    </source>
</evidence>
<dbReference type="Proteomes" id="UP000001396">
    <property type="component" value="Unassembled WGS sequence"/>
</dbReference>
<keyword evidence="3" id="KW-1185">Reference proteome</keyword>
<organism evidence="2 3">
    <name type="scientific">Heterostelium pallidum (strain ATCC 26659 / Pp 5 / PN500)</name>
    <name type="common">Cellular slime mold</name>
    <name type="synonym">Polysphondylium pallidum</name>
    <dbReference type="NCBI Taxonomy" id="670386"/>
    <lineage>
        <taxon>Eukaryota</taxon>
        <taxon>Amoebozoa</taxon>
        <taxon>Evosea</taxon>
        <taxon>Eumycetozoa</taxon>
        <taxon>Dictyostelia</taxon>
        <taxon>Acytosteliales</taxon>
        <taxon>Acytosteliaceae</taxon>
        <taxon>Heterostelium</taxon>
    </lineage>
</organism>
<gene>
    <name evidence="2" type="ORF">PPL_01091</name>
</gene>
<dbReference type="PANTHER" id="PTHR38092">
    <property type="entry name" value="REGULATOR CUDA, PUTATIVE-RELATED"/>
    <property type="match status" value="1"/>
</dbReference>
<comment type="caution">
    <text evidence="2">The sequence shown here is derived from an EMBL/GenBank/DDBJ whole genome shotgun (WGS) entry which is preliminary data.</text>
</comment>
<dbReference type="InterPro" id="IPR040430">
    <property type="entry name" value="CudA-like"/>
</dbReference>
<reference evidence="2 3" key="1">
    <citation type="journal article" date="2011" name="Genome Res.">
        <title>Phylogeny-wide analysis of social amoeba genomes highlights ancient origins for complex intercellular communication.</title>
        <authorList>
            <person name="Heidel A.J."/>
            <person name="Lawal H.M."/>
            <person name="Felder M."/>
            <person name="Schilde C."/>
            <person name="Helps N.R."/>
            <person name="Tunggal B."/>
            <person name="Rivero F."/>
            <person name="John U."/>
            <person name="Schleicher M."/>
            <person name="Eichinger L."/>
            <person name="Platzer M."/>
            <person name="Noegel A.A."/>
            <person name="Schaap P."/>
            <person name="Gloeckner G."/>
        </authorList>
    </citation>
    <scope>NUCLEOTIDE SEQUENCE [LARGE SCALE GENOMIC DNA]</scope>
    <source>
        <strain evidence="3">ATCC 26659 / Pp 5 / PN500</strain>
    </source>
</reference>
<evidence type="ECO:0000313" key="2">
    <source>
        <dbReference type="EMBL" id="EFA85859.1"/>
    </source>
</evidence>
<proteinExistence type="predicted"/>
<dbReference type="OMA" id="YTESIRC"/>
<dbReference type="EMBL" id="ADBJ01000004">
    <property type="protein sequence ID" value="EFA85859.1"/>
    <property type="molecule type" value="Genomic_DNA"/>
</dbReference>
<feature type="region of interest" description="Disordered" evidence="1">
    <location>
        <begin position="126"/>
        <end position="198"/>
    </location>
</feature>
<feature type="compositionally biased region" description="Polar residues" evidence="1">
    <location>
        <begin position="246"/>
        <end position="258"/>
    </location>
</feature>
<dbReference type="FunCoup" id="D3AY32">
    <property type="interactions" value="113"/>
</dbReference>
<feature type="compositionally biased region" description="Low complexity" evidence="1">
    <location>
        <begin position="180"/>
        <end position="198"/>
    </location>
</feature>
<accession>D3AY32</accession>
<dbReference type="GeneID" id="31356621"/>
<dbReference type="PANTHER" id="PTHR38092:SF2">
    <property type="entry name" value="GAE DOMAIN-CONTAINING PROTEIN"/>
    <property type="match status" value="1"/>
</dbReference>
<protein>
    <submittedName>
        <fullName evidence="2">Uncharacterized protein</fullName>
    </submittedName>
</protein>
<dbReference type="RefSeq" id="XP_020437965.1">
    <property type="nucleotide sequence ID" value="XM_020572107.1"/>
</dbReference>
<feature type="compositionally biased region" description="Low complexity" evidence="1">
    <location>
        <begin position="259"/>
        <end position="272"/>
    </location>
</feature>
<dbReference type="InParanoid" id="D3AY32"/>
<name>D3AY32_HETP5</name>
<sequence length="449" mass="49745">MFTIQLQDTNREENNDIDVVVKNTPFLIVVNASDKSVFSFLSSEFSKEAVVVQLVYDDDSSSELGVTYRKTKPLDYNIYLKERSMTIETRLHVLSSKHENNCFRVSVDFNNSHLVTDSIKCVSKLDSKRKRTPAVSPPVVPNSPELSLVDDQHTVQTAPKSTGKRKQAEPTPSSPIVPTATVNSSNNNTNNNNANSTVNRAVKKLRAQQKKDRELISLLYKQNLMLLNQVNSLTNGLNSLITVHNESASQPSSPNSMFSPVSPSANSTPTSPSEFYPTINADAGLDSISSDQYNFTMPSTDSSNVNATANSCMSASDISYQCRSDMSNPINVTDFSIYNDQVTQNSNYGTSNNNINNTNHFESHIDTSPIIPISPLYNSSYSHSILDLNNLDFISNNNSNSISSSSTMSNNQADNQEIQQLQQQIQQQLQQFINAPAYQPQQVSDYVVY</sequence>
<evidence type="ECO:0000313" key="3">
    <source>
        <dbReference type="Proteomes" id="UP000001396"/>
    </source>
</evidence>
<feature type="region of interest" description="Disordered" evidence="1">
    <location>
        <begin position="246"/>
        <end position="272"/>
    </location>
</feature>
<dbReference type="AlphaFoldDB" id="D3AY32"/>